<dbReference type="InterPro" id="IPR037212">
    <property type="entry name" value="Med7/Med21-like"/>
</dbReference>
<keyword evidence="7" id="KW-0175">Coiled coil</keyword>
<organism evidence="10 11">
    <name type="scientific">Anopheles merus</name>
    <name type="common">Mosquito</name>
    <dbReference type="NCBI Taxonomy" id="30066"/>
    <lineage>
        <taxon>Eukaryota</taxon>
        <taxon>Metazoa</taxon>
        <taxon>Ecdysozoa</taxon>
        <taxon>Arthropoda</taxon>
        <taxon>Hexapoda</taxon>
        <taxon>Insecta</taxon>
        <taxon>Pterygota</taxon>
        <taxon>Neoptera</taxon>
        <taxon>Endopterygota</taxon>
        <taxon>Diptera</taxon>
        <taxon>Nematocera</taxon>
        <taxon>Culicoidea</taxon>
        <taxon>Culicidae</taxon>
        <taxon>Anophelinae</taxon>
        <taxon>Anopheles</taxon>
    </lineage>
</organism>
<evidence type="ECO:0000256" key="4">
    <source>
        <dbReference type="ARBA" id="ARBA00023163"/>
    </source>
</evidence>
<evidence type="ECO:0000313" key="11">
    <source>
        <dbReference type="Proteomes" id="UP000075903"/>
    </source>
</evidence>
<comment type="subunit">
    <text evidence="6">Component of the Mediator complex.</text>
</comment>
<dbReference type="VEuPathDB" id="VectorBase:AMEM21_006635"/>
<evidence type="ECO:0000256" key="7">
    <source>
        <dbReference type="SAM" id="Coils"/>
    </source>
</evidence>
<evidence type="ECO:0000256" key="5">
    <source>
        <dbReference type="ARBA" id="ARBA00023242"/>
    </source>
</evidence>
<keyword evidence="9" id="KW-1133">Transmembrane helix</keyword>
<name>A0A182UZB9_ANOME</name>
<dbReference type="GO" id="GO:0016592">
    <property type="term" value="C:mediator complex"/>
    <property type="evidence" value="ECO:0007669"/>
    <property type="project" value="UniProtKB-UniRule"/>
</dbReference>
<comment type="function">
    <text evidence="6">Component of the Mediator complex, a coactivator involved in the regulated transcription of nearly all RNA polymerase II-dependent genes. Mediator functions as a bridge to convey information from gene-specific regulatory proteins to the basal RNA polymerase II transcription machinery. Mediator is recruited to promoters by direct interactions with regulatory proteins and serves as a scaffold for the assembly of a functional preinitiation complex with RNA polymerase II and the general transcription factors.</text>
</comment>
<dbReference type="SUPFAM" id="SSF140718">
    <property type="entry name" value="Mediator hinge subcomplex-like"/>
    <property type="match status" value="1"/>
</dbReference>
<dbReference type="VEuPathDB" id="VectorBase:AMEM006232"/>
<keyword evidence="9" id="KW-0472">Membrane</keyword>
<evidence type="ECO:0000313" key="10">
    <source>
        <dbReference type="EnsemblMetazoa" id="AMEM006232-PA"/>
    </source>
</evidence>
<dbReference type="Pfam" id="PF11221">
    <property type="entry name" value="Med21"/>
    <property type="match status" value="1"/>
</dbReference>
<keyword evidence="11" id="KW-1185">Reference proteome</keyword>
<accession>A0A182UZB9</accession>
<evidence type="ECO:0000256" key="1">
    <source>
        <dbReference type="ARBA" id="ARBA00004123"/>
    </source>
</evidence>
<feature type="region of interest" description="Disordered" evidence="8">
    <location>
        <begin position="78"/>
        <end position="103"/>
    </location>
</feature>
<proteinExistence type="inferred from homology"/>
<keyword evidence="2 6" id="KW-0805">Transcription regulation</keyword>
<dbReference type="GO" id="GO:0006357">
    <property type="term" value="P:regulation of transcription by RNA polymerase II"/>
    <property type="evidence" value="ECO:0007669"/>
    <property type="project" value="TreeGrafter"/>
</dbReference>
<dbReference type="Proteomes" id="UP000075903">
    <property type="component" value="Unassembled WGS sequence"/>
</dbReference>
<feature type="compositionally biased region" description="Low complexity" evidence="8">
    <location>
        <begin position="84"/>
        <end position="103"/>
    </location>
</feature>
<evidence type="ECO:0000256" key="2">
    <source>
        <dbReference type="ARBA" id="ARBA00023015"/>
    </source>
</evidence>
<dbReference type="GO" id="GO:0003712">
    <property type="term" value="F:transcription coregulator activity"/>
    <property type="evidence" value="ECO:0007669"/>
    <property type="project" value="TreeGrafter"/>
</dbReference>
<evidence type="ECO:0000256" key="3">
    <source>
        <dbReference type="ARBA" id="ARBA00023159"/>
    </source>
</evidence>
<dbReference type="PANTHER" id="PTHR13381:SF0">
    <property type="entry name" value="MEDIATOR OF RNA POLYMERASE II TRANSCRIPTION SUBUNIT 21"/>
    <property type="match status" value="1"/>
</dbReference>
<evidence type="ECO:0000256" key="8">
    <source>
        <dbReference type="SAM" id="MobiDB-lite"/>
    </source>
</evidence>
<evidence type="ECO:0000256" key="9">
    <source>
        <dbReference type="SAM" id="Phobius"/>
    </source>
</evidence>
<dbReference type="PANTHER" id="PTHR13381">
    <property type="entry name" value="RNA POLYMERASE II HOLOENZYME COMPONENT SRB7"/>
    <property type="match status" value="1"/>
</dbReference>
<evidence type="ECO:0000256" key="6">
    <source>
        <dbReference type="RuleBase" id="RU366036"/>
    </source>
</evidence>
<comment type="similarity">
    <text evidence="6">Belongs to the Mediator complex subunit 21 family.</text>
</comment>
<protein>
    <recommendedName>
        <fullName evidence="6">Mediator of RNA polymerase II transcription subunit 21</fullName>
    </recommendedName>
</protein>
<keyword evidence="4 6" id="KW-0804">Transcription</keyword>
<reference evidence="10" key="1">
    <citation type="submission" date="2020-05" db="UniProtKB">
        <authorList>
            <consortium name="EnsemblMetazoa"/>
        </authorList>
    </citation>
    <scope>IDENTIFICATION</scope>
    <source>
        <strain evidence="10">MAF</strain>
    </source>
</reference>
<keyword evidence="3 6" id="KW-0010">Activator</keyword>
<comment type="subcellular location">
    <subcellularLocation>
        <location evidence="1 6">Nucleus</location>
    </subcellularLocation>
</comment>
<feature type="transmembrane region" description="Helical" evidence="9">
    <location>
        <begin position="6"/>
        <end position="26"/>
    </location>
</feature>
<dbReference type="EnsemblMetazoa" id="AMEM006232-RA">
    <property type="protein sequence ID" value="AMEM006232-PA"/>
    <property type="gene ID" value="AMEM006232"/>
</dbReference>
<dbReference type="STRING" id="30066.A0A182UZB9"/>
<dbReference type="AlphaFoldDB" id="A0A182UZB9"/>
<keyword evidence="5 6" id="KW-0539">Nucleus</keyword>
<dbReference type="Gene3D" id="6.10.280.10">
    <property type="entry name" value="Mediator complex, subunit Med21"/>
    <property type="match status" value="1"/>
</dbReference>
<dbReference type="InterPro" id="IPR021384">
    <property type="entry name" value="Mediator_Med21"/>
</dbReference>
<keyword evidence="9" id="KW-0812">Transmembrane</keyword>
<feature type="coiled-coil region" evidence="7">
    <location>
        <begin position="140"/>
        <end position="178"/>
    </location>
</feature>
<sequence length="193" mass="21980">MLVHQPLALGCLLSLVFFSFPLFLYFKIVGKLDYSIVFEAMADRLTQLQDTVNQQAEHFCNSIGILQQCSVPSKFAGFERTGSQTPQQQVHQQQQLPQQQQQQQQQQQEDFPQLFSTLISRCAKDIDTLIESLPSEESSIELQVQSLQRLEAENKESAEKLEEIVRKGELLLEKIQAALSDIAQSQLDMQYSS</sequence>